<accession>A0A0M9VQ92</accession>
<comment type="similarity">
    <text evidence="2">Belongs to the SNF2/RAD54 helicase family.</text>
</comment>
<keyword evidence="14" id="KW-1185">Reference proteome</keyword>
<dbReference type="InterPro" id="IPR001650">
    <property type="entry name" value="Helicase_C-like"/>
</dbReference>
<evidence type="ECO:0000256" key="4">
    <source>
        <dbReference type="ARBA" id="ARBA00022741"/>
    </source>
</evidence>
<dbReference type="GO" id="GO:0004386">
    <property type="term" value="F:helicase activity"/>
    <property type="evidence" value="ECO:0007669"/>
    <property type="project" value="UniProtKB-KW"/>
</dbReference>
<dbReference type="InterPro" id="IPR056302">
    <property type="entry name" value="CHD1-2/Hrp3_HTH"/>
</dbReference>
<dbReference type="Proteomes" id="UP000037751">
    <property type="component" value="Unassembled WGS sequence"/>
</dbReference>
<dbReference type="OrthoDB" id="5857104at2759"/>
<feature type="region of interest" description="Disordered" evidence="9">
    <location>
        <begin position="971"/>
        <end position="998"/>
    </location>
</feature>
<evidence type="ECO:0000256" key="6">
    <source>
        <dbReference type="ARBA" id="ARBA00022840"/>
    </source>
</evidence>
<keyword evidence="5" id="KW-0378">Hydrolase</keyword>
<evidence type="ECO:0000256" key="1">
    <source>
        <dbReference type="ARBA" id="ARBA00004123"/>
    </source>
</evidence>
<keyword evidence="13" id="KW-0347">Helicase</keyword>
<dbReference type="PROSITE" id="PS51194">
    <property type="entry name" value="HELICASE_CTER"/>
    <property type="match status" value="1"/>
</dbReference>
<dbReference type="Pfam" id="PF23588">
    <property type="entry name" value="HTH_CHD1_Hrp3"/>
    <property type="match status" value="1"/>
</dbReference>
<dbReference type="SMART" id="SM00298">
    <property type="entry name" value="CHROMO"/>
    <property type="match status" value="1"/>
</dbReference>
<dbReference type="Gene3D" id="6.10.140.1440">
    <property type="match status" value="1"/>
</dbReference>
<feature type="region of interest" description="Disordered" evidence="9">
    <location>
        <begin position="1229"/>
        <end position="1275"/>
    </location>
</feature>
<dbReference type="GO" id="GO:0005634">
    <property type="term" value="C:nucleus"/>
    <property type="evidence" value="ECO:0007669"/>
    <property type="project" value="UniProtKB-SubCell"/>
</dbReference>
<dbReference type="GO" id="GO:0005524">
    <property type="term" value="F:ATP binding"/>
    <property type="evidence" value="ECO:0007669"/>
    <property type="project" value="UniProtKB-KW"/>
</dbReference>
<keyword evidence="8" id="KW-0539">Nucleus</keyword>
<dbReference type="InterPro" id="IPR027417">
    <property type="entry name" value="P-loop_NTPase"/>
</dbReference>
<evidence type="ECO:0000256" key="9">
    <source>
        <dbReference type="SAM" id="MobiDB-lite"/>
    </source>
</evidence>
<evidence type="ECO:0000259" key="11">
    <source>
        <dbReference type="PROSITE" id="PS51192"/>
    </source>
</evidence>
<feature type="compositionally biased region" description="Acidic residues" evidence="9">
    <location>
        <begin position="91"/>
        <end position="123"/>
    </location>
</feature>
<name>A0A0M9VQ92_9BASI</name>
<sequence length="1408" mass="160075">MSEPLEGGTPSVAPPTADAMHVDVIPTDVGTASEPMATAVTSHSARATPEGTSRVGRAFRQEILEAEANPDLYGLRRSGRAPARRSYVTDDISDDDEDDNVPQEEDEDEEEDDDDDDDDDDEDFGGRRRSRTRAPAKESEWGPAVRMSSRATKVTNYTDDYADLDDDDPFEDHADEVPVSYAEPAEEVDQIEGVFGHERDEAHLDDPEDIPTENMRFVIKWRGYSHLHDTHELYDFLQRFPGFKRVTNYIKSVWQPMHAIATDPEATREDLETLQIQRERQRELLETYRTVERVIAQRDSPATKEVPYTHTEYLCKFKGLGYDKCWWESEDEIAPMARNQIDAYLARATSVTVPARSETFSRGRPEYVRMTEQPKYIGAHGTLKDFQMTGLNWLAYLWSKNENGILADEMGLGKTVQTVAFLSYLFHSCYQYGPFLVVVPLSTLPAWLVQFEHWAPDMNVVAYTGNSQSRDMIRAYEFGPPRKMRLNVLLTTYEFILKDRAELQSIKWQYLAVDEAHRLKNAESQLYEALNSFSCAGKLLITGTPLQNNVKELSALLHFLRPDQFDLETDFDIANVDQAKIQELHERLENVMLRRLKRDVVKELPTKSEQILRVEMSAMQQRMYKAILTRNYSLLSGSSATQFSLLNIAIELKKASNHPYLFDGIETPTDSREDTLRGLIMHSGKMVLLDKLLARLKKDGHRVLIFSQMVRMLDILSDYLSLRGYVHQRLDGTVSSETRKRAIEHFNAPNSPDFCFLLSTRAGGLGINLETADTVIIFDSDWNPQNDLQAMSRAHRLNSKFHVSVFRFLTKGTVEEDVLERAKQKMVLEYAIINQMDTSGTNFAPKSLNKSTQNFSREELGAILKFGAQSIFKGDEDGQQKKLDEMDLDEILQHAEARDTEADGNTASSGGQAFLQQFAQVQDFKADDVSWDDIIPVEDRIKAEEEERQRAVENAMAASSRRRAAVASSEAVAHAAAEEQEADVKPKSKATRKTSGQRSLELKERDVRVLLRGIQRWGDLRYRYDVIVAEGKLQDKNRSVLMQASKDLVELAEEKVAEHQAFLRGKQERGEEISSALRQRAVLINYRGIANINAETLLMRHYDLHLLAEVLEAAPDPLQWRIPVDHLKSTLNWHCEWGHKEDSMLLIGIWRHGFGSWEQIEADKDLGLDHHFFLEEGKRATDGKDDDDAAKDEATKAKAGAGKSRPIPNAIHLVRRGDYLLKVLHDAMNGKDDEKEKPKKKARTSSASSSTHTRSDKSKRHAAQYSSDESDDDGYASMDELECKEIMRPCKRQLKTLKDDTERLDRDRKIATLKECLSAIGTHIDHVIATRFADLPKARQQKWYEHLWAFSSFFWPKKVKPEKLRAIYAKLTGAATKEERESQASAKRKSSSSAAEQSATAKKLCTSP</sequence>
<feature type="domain" description="Helicase C-terminal" evidence="12">
    <location>
        <begin position="688"/>
        <end position="849"/>
    </location>
</feature>
<evidence type="ECO:0000259" key="10">
    <source>
        <dbReference type="PROSITE" id="PS50013"/>
    </source>
</evidence>
<dbReference type="GO" id="GO:0000785">
    <property type="term" value="C:chromatin"/>
    <property type="evidence" value="ECO:0007669"/>
    <property type="project" value="TreeGrafter"/>
</dbReference>
<dbReference type="InterPro" id="IPR041150">
    <property type="entry name" value="Cdh1_DBD"/>
</dbReference>
<dbReference type="Pfam" id="PF00271">
    <property type="entry name" value="Helicase_C"/>
    <property type="match status" value="1"/>
</dbReference>
<dbReference type="CDD" id="cd18793">
    <property type="entry name" value="SF2_C_SNF"/>
    <property type="match status" value="1"/>
</dbReference>
<dbReference type="InterPro" id="IPR000330">
    <property type="entry name" value="SNF2_N"/>
</dbReference>
<feature type="region of interest" description="Disordered" evidence="9">
    <location>
        <begin position="1"/>
        <end position="20"/>
    </location>
</feature>
<dbReference type="GeneID" id="28728845"/>
<dbReference type="SUPFAM" id="SSF54160">
    <property type="entry name" value="Chromo domain-like"/>
    <property type="match status" value="2"/>
</dbReference>
<proteinExistence type="inferred from homology"/>
<keyword evidence="3" id="KW-0677">Repeat</keyword>
<dbReference type="Pfam" id="PF00176">
    <property type="entry name" value="SNF2-rel_dom"/>
    <property type="match status" value="1"/>
</dbReference>
<dbReference type="Pfam" id="PF13907">
    <property type="entry name" value="CHD1-like_C"/>
    <property type="match status" value="1"/>
</dbReference>
<evidence type="ECO:0000259" key="12">
    <source>
        <dbReference type="PROSITE" id="PS51194"/>
    </source>
</evidence>
<dbReference type="STRING" id="77020.A0A0M9VQ92"/>
<dbReference type="GO" id="GO:0003677">
    <property type="term" value="F:DNA binding"/>
    <property type="evidence" value="ECO:0007669"/>
    <property type="project" value="UniProtKB-KW"/>
</dbReference>
<dbReference type="Gene3D" id="1.10.10.60">
    <property type="entry name" value="Homeodomain-like"/>
    <property type="match status" value="1"/>
</dbReference>
<feature type="domain" description="Chromo" evidence="10">
    <location>
        <begin position="289"/>
        <end position="356"/>
    </location>
</feature>
<dbReference type="Gene3D" id="3.40.50.300">
    <property type="entry name" value="P-loop containing nucleotide triphosphate hydrolases"/>
    <property type="match status" value="1"/>
</dbReference>
<dbReference type="SMART" id="SM00490">
    <property type="entry name" value="HELICc"/>
    <property type="match status" value="1"/>
</dbReference>
<evidence type="ECO:0000256" key="7">
    <source>
        <dbReference type="ARBA" id="ARBA00023125"/>
    </source>
</evidence>
<dbReference type="RefSeq" id="XP_017992921.1">
    <property type="nucleotide sequence ID" value="XM_018136970.1"/>
</dbReference>
<dbReference type="Pfam" id="PF00385">
    <property type="entry name" value="Chromo"/>
    <property type="match status" value="1"/>
</dbReference>
<dbReference type="InterPro" id="IPR016197">
    <property type="entry name" value="Chromo-like_dom_sf"/>
</dbReference>
<feature type="region of interest" description="Disordered" evidence="9">
    <location>
        <begin position="29"/>
        <end position="147"/>
    </location>
</feature>
<dbReference type="InterPro" id="IPR025260">
    <property type="entry name" value="CHD1-like_C"/>
</dbReference>
<dbReference type="SUPFAM" id="SSF52540">
    <property type="entry name" value="P-loop containing nucleoside triphosphate hydrolases"/>
    <property type="match status" value="2"/>
</dbReference>
<feature type="region of interest" description="Disordered" evidence="9">
    <location>
        <begin position="1179"/>
        <end position="1208"/>
    </location>
</feature>
<dbReference type="InterPro" id="IPR049730">
    <property type="entry name" value="SNF2/RAD54-like_C"/>
</dbReference>
<evidence type="ECO:0000256" key="2">
    <source>
        <dbReference type="ARBA" id="ARBA00007025"/>
    </source>
</evidence>
<comment type="caution">
    <text evidence="13">The sequence shown here is derived from an EMBL/GenBank/DDBJ whole genome shotgun (WGS) entry which is preliminary data.</text>
</comment>
<dbReference type="GO" id="GO:0034728">
    <property type="term" value="P:nucleosome organization"/>
    <property type="evidence" value="ECO:0007669"/>
    <property type="project" value="TreeGrafter"/>
</dbReference>
<gene>
    <name evidence="13" type="ORF">Malapachy_2481</name>
</gene>
<evidence type="ECO:0000256" key="3">
    <source>
        <dbReference type="ARBA" id="ARBA00022737"/>
    </source>
</evidence>
<dbReference type="GO" id="GO:0016887">
    <property type="term" value="F:ATP hydrolysis activity"/>
    <property type="evidence" value="ECO:0007669"/>
    <property type="project" value="TreeGrafter"/>
</dbReference>
<evidence type="ECO:0000313" key="13">
    <source>
        <dbReference type="EMBL" id="KOS15289.1"/>
    </source>
</evidence>
<dbReference type="InterPro" id="IPR000953">
    <property type="entry name" value="Chromo/chromo_shadow_dom"/>
</dbReference>
<dbReference type="Gene3D" id="3.40.50.10810">
    <property type="entry name" value="Tandem AAA-ATPase domain"/>
    <property type="match status" value="1"/>
</dbReference>
<evidence type="ECO:0000256" key="8">
    <source>
        <dbReference type="ARBA" id="ARBA00023242"/>
    </source>
</evidence>
<dbReference type="VEuPathDB" id="FungiDB:Malapachy_2481"/>
<dbReference type="GO" id="GO:0042393">
    <property type="term" value="F:histone binding"/>
    <property type="evidence" value="ECO:0007669"/>
    <property type="project" value="TreeGrafter"/>
</dbReference>
<keyword evidence="7 13" id="KW-0238">DNA-binding</keyword>
<feature type="domain" description="Helicase ATP-binding" evidence="11">
    <location>
        <begin position="395"/>
        <end position="563"/>
    </location>
</feature>
<dbReference type="GO" id="GO:0003682">
    <property type="term" value="F:chromatin binding"/>
    <property type="evidence" value="ECO:0007669"/>
    <property type="project" value="TreeGrafter"/>
</dbReference>
<dbReference type="GO" id="GO:0140658">
    <property type="term" value="F:ATP-dependent chromatin remodeler activity"/>
    <property type="evidence" value="ECO:0007669"/>
    <property type="project" value="TreeGrafter"/>
</dbReference>
<dbReference type="InterPro" id="IPR014001">
    <property type="entry name" value="Helicase_ATP-bd"/>
</dbReference>
<dbReference type="PANTHER" id="PTHR45623:SF14">
    <property type="entry name" value="CHROMODOMAIN-HELICASE-DNA-BINDING PROTEIN 1"/>
    <property type="match status" value="1"/>
</dbReference>
<evidence type="ECO:0000313" key="14">
    <source>
        <dbReference type="Proteomes" id="UP000037751"/>
    </source>
</evidence>
<dbReference type="Gene3D" id="2.40.50.40">
    <property type="match status" value="2"/>
</dbReference>
<keyword evidence="4" id="KW-0547">Nucleotide-binding</keyword>
<dbReference type="PROSITE" id="PS51192">
    <property type="entry name" value="HELICASE_ATP_BIND_1"/>
    <property type="match status" value="1"/>
</dbReference>
<dbReference type="CDD" id="cd18659">
    <property type="entry name" value="CD2_tandem"/>
    <property type="match status" value="1"/>
</dbReference>
<organism evidence="13 14">
    <name type="scientific">Malassezia pachydermatis</name>
    <dbReference type="NCBI Taxonomy" id="77020"/>
    <lineage>
        <taxon>Eukaryota</taxon>
        <taxon>Fungi</taxon>
        <taxon>Dikarya</taxon>
        <taxon>Basidiomycota</taxon>
        <taxon>Ustilaginomycotina</taxon>
        <taxon>Malasseziomycetes</taxon>
        <taxon>Malasseziales</taxon>
        <taxon>Malasseziaceae</taxon>
        <taxon>Malassezia</taxon>
    </lineage>
</organism>
<reference evidence="13 14" key="1">
    <citation type="submission" date="2015-07" db="EMBL/GenBank/DDBJ databases">
        <title>Draft Genome Sequence of Malassezia furfur CBS1878 and Malassezia pachydermatis CBS1879.</title>
        <authorList>
            <person name="Triana S."/>
            <person name="Ohm R."/>
            <person name="Gonzalez A."/>
            <person name="DeCock H."/>
            <person name="Restrepo S."/>
            <person name="Celis A."/>
        </authorList>
    </citation>
    <scope>NUCLEOTIDE SEQUENCE [LARGE SCALE GENOMIC DNA]</scope>
    <source>
        <strain evidence="13 14">CBS 1879</strain>
    </source>
</reference>
<dbReference type="PROSITE" id="PS50013">
    <property type="entry name" value="CHROMO_2"/>
    <property type="match status" value="1"/>
</dbReference>
<dbReference type="InterPro" id="IPR023780">
    <property type="entry name" value="Chromo_domain"/>
</dbReference>
<comment type="subcellular location">
    <subcellularLocation>
        <location evidence="1">Nucleus</location>
    </subcellularLocation>
</comment>
<dbReference type="SMART" id="SM01176">
    <property type="entry name" value="DUF4208"/>
    <property type="match status" value="1"/>
</dbReference>
<protein>
    <submittedName>
        <fullName evidence="13">Chromodomain-helicase dna-binding protein</fullName>
    </submittedName>
</protein>
<keyword evidence="6" id="KW-0067">ATP-binding</keyword>
<dbReference type="Pfam" id="PF18196">
    <property type="entry name" value="Cdh1_DBD_1"/>
    <property type="match status" value="1"/>
</dbReference>
<dbReference type="SMART" id="SM00487">
    <property type="entry name" value="DEXDc"/>
    <property type="match status" value="1"/>
</dbReference>
<feature type="region of interest" description="Disordered" evidence="9">
    <location>
        <begin position="1375"/>
        <end position="1408"/>
    </location>
</feature>
<dbReference type="EMBL" id="LGAV01000002">
    <property type="protein sequence ID" value="KOS15289.1"/>
    <property type="molecule type" value="Genomic_DNA"/>
</dbReference>
<dbReference type="InterPro" id="IPR038718">
    <property type="entry name" value="SNF2-like_sf"/>
</dbReference>
<evidence type="ECO:0000256" key="5">
    <source>
        <dbReference type="ARBA" id="ARBA00022801"/>
    </source>
</evidence>
<dbReference type="PANTHER" id="PTHR45623">
    <property type="entry name" value="CHROMODOMAIN-HELICASE-DNA-BINDING PROTEIN 3-RELATED-RELATED"/>
    <property type="match status" value="1"/>
</dbReference>